<evidence type="ECO:0000256" key="7">
    <source>
        <dbReference type="ARBA" id="ARBA00022692"/>
    </source>
</evidence>
<keyword evidence="14" id="KW-0732">Signal</keyword>
<dbReference type="InterPro" id="IPR002898">
    <property type="entry name" value="MotA_ExbB_proton_chnl"/>
</dbReference>
<proteinExistence type="inferred from homology"/>
<feature type="chain" id="PRO_5020877577" description="Biopolymer transport protein ExbB" evidence="14">
    <location>
        <begin position="45"/>
        <end position="338"/>
    </location>
</feature>
<name>A0A4P8QKG0_9GAMM</name>
<keyword evidence="9 13" id="KW-1133">Transmembrane helix</keyword>
<evidence type="ECO:0000313" key="17">
    <source>
        <dbReference type="Proteomes" id="UP000299580"/>
    </source>
</evidence>
<comment type="subcellular location">
    <subcellularLocation>
        <location evidence="1">Cell inner membrane</location>
        <topology evidence="1">Multi-pass membrane protein</topology>
    </subcellularLocation>
    <subcellularLocation>
        <location evidence="12">Membrane</location>
        <topology evidence="12">Multi-pass membrane protein</topology>
    </subcellularLocation>
</comment>
<evidence type="ECO:0000256" key="9">
    <source>
        <dbReference type="ARBA" id="ARBA00022989"/>
    </source>
</evidence>
<dbReference type="NCBIfam" id="NF007722">
    <property type="entry name" value="PRK10414.1"/>
    <property type="match status" value="1"/>
</dbReference>
<feature type="signal peptide" evidence="14">
    <location>
        <begin position="1"/>
        <end position="44"/>
    </location>
</feature>
<keyword evidence="17" id="KW-1185">Reference proteome</keyword>
<keyword evidence="5" id="KW-1003">Cell membrane</keyword>
<evidence type="ECO:0000256" key="13">
    <source>
        <dbReference type="SAM" id="Phobius"/>
    </source>
</evidence>
<accession>A0A4P8QKG0</accession>
<evidence type="ECO:0000256" key="4">
    <source>
        <dbReference type="ARBA" id="ARBA00022448"/>
    </source>
</evidence>
<keyword evidence="8 12" id="KW-0653">Protein transport</keyword>
<dbReference type="EMBL" id="CP034035">
    <property type="protein sequence ID" value="QCR07331.1"/>
    <property type="molecule type" value="Genomic_DNA"/>
</dbReference>
<evidence type="ECO:0000256" key="5">
    <source>
        <dbReference type="ARBA" id="ARBA00022475"/>
    </source>
</evidence>
<evidence type="ECO:0000256" key="10">
    <source>
        <dbReference type="ARBA" id="ARBA00023136"/>
    </source>
</evidence>
<evidence type="ECO:0000313" key="16">
    <source>
        <dbReference type="EMBL" id="QCR07331.1"/>
    </source>
</evidence>
<dbReference type="NCBIfam" id="TIGR02797">
    <property type="entry name" value="exbB"/>
    <property type="match status" value="1"/>
</dbReference>
<dbReference type="AlphaFoldDB" id="A0A4P8QKG0"/>
<evidence type="ECO:0000256" key="8">
    <source>
        <dbReference type="ARBA" id="ARBA00022927"/>
    </source>
</evidence>
<keyword evidence="10 13" id="KW-0472">Membrane</keyword>
<comment type="similarity">
    <text evidence="12">Belongs to the exbB/tolQ family.</text>
</comment>
<dbReference type="GO" id="GO:0022857">
    <property type="term" value="F:transmembrane transporter activity"/>
    <property type="evidence" value="ECO:0007669"/>
    <property type="project" value="InterPro"/>
</dbReference>
<protein>
    <recommendedName>
        <fullName evidence="3">Biopolymer transport protein ExbB</fullName>
    </recommendedName>
</protein>
<keyword evidence="6" id="KW-0997">Cell inner membrane</keyword>
<dbReference type="InterPro" id="IPR014164">
    <property type="entry name" value="TonB_ExbB_1"/>
</dbReference>
<evidence type="ECO:0000256" key="3">
    <source>
        <dbReference type="ARBA" id="ARBA00022093"/>
    </source>
</evidence>
<dbReference type="Proteomes" id="UP000299580">
    <property type="component" value="Chromosome"/>
</dbReference>
<keyword evidence="7 13" id="KW-0812">Transmembrane</keyword>
<keyword evidence="4 12" id="KW-0813">Transport</keyword>
<evidence type="ECO:0000259" key="15">
    <source>
        <dbReference type="Pfam" id="PF01618"/>
    </source>
</evidence>
<dbReference type="Pfam" id="PF01618">
    <property type="entry name" value="MotA_ExbB"/>
    <property type="match status" value="1"/>
</dbReference>
<dbReference type="PANTHER" id="PTHR30625:SF16">
    <property type="entry name" value="BIOPOLYMER TRANSPORT PROTEIN EXBB"/>
    <property type="match status" value="1"/>
</dbReference>
<evidence type="ECO:0000256" key="12">
    <source>
        <dbReference type="RuleBase" id="RU004057"/>
    </source>
</evidence>
<feature type="transmembrane region" description="Helical" evidence="13">
    <location>
        <begin position="115"/>
        <end position="137"/>
    </location>
</feature>
<dbReference type="InterPro" id="IPR050790">
    <property type="entry name" value="ExbB/TolQ_transport"/>
</dbReference>
<feature type="transmembrane region" description="Helical" evidence="13">
    <location>
        <begin position="226"/>
        <end position="251"/>
    </location>
</feature>
<reference evidence="16 17" key="1">
    <citation type="submission" date="2018-11" db="EMBL/GenBank/DDBJ databases">
        <title>Genome sequences of Brenneria nigrifluens and Brenneria rubrifaciens.</title>
        <authorList>
            <person name="Poret-Peterson A.T."/>
            <person name="McClean A.E."/>
            <person name="Kluepfel D.A."/>
        </authorList>
    </citation>
    <scope>NUCLEOTIDE SEQUENCE [LARGE SCALE GENOMIC DNA]</scope>
    <source>
        <strain evidence="16 17">6D370</strain>
    </source>
</reference>
<comment type="subunit">
    <text evidence="2">The accessory proteins ExbB and ExbD seem to form a complex with TonB.</text>
</comment>
<feature type="domain" description="MotA/TolQ/ExbB proton channel" evidence="15">
    <location>
        <begin position="197"/>
        <end position="297"/>
    </location>
</feature>
<sequence>MAVSNITQQVASAWQKKRGAFSAFSRGVLAILLFSAGLSGNALAAPATAPISGDNSDSAVTQSAPAAVAPDTLTPEALASTPASSLSLPASAAPGTSNLMRTDLSVWGMYQHADVVVKTVMIGLLLASVITWAIFFSKSVELMGAKRRLRGEYQALEQARTLDDAAETAEAFKAGSVARQLLVDAQNEQELSARSDDNNGIKERTAFRLERRVAAAGRHMGRGNGYLATVGAVAPFVGLFGTVWGIMNSFIGIAQTQTTNLAVVAPGIAEALLATAIGLIAAIPAVVIYNVFARWIAGYKALLGDVAAQVLLLLSRDLDVAASNDNRVSSSAHKLRVG</sequence>
<gene>
    <name evidence="16" type="primary">exbB</name>
    <name evidence="16" type="ORF">EH207_01390</name>
</gene>
<evidence type="ECO:0000256" key="2">
    <source>
        <dbReference type="ARBA" id="ARBA00011471"/>
    </source>
</evidence>
<dbReference type="GO" id="GO:0005886">
    <property type="term" value="C:plasma membrane"/>
    <property type="evidence" value="ECO:0007669"/>
    <property type="project" value="UniProtKB-SubCell"/>
</dbReference>
<dbReference type="OrthoDB" id="9805133at2"/>
<evidence type="ECO:0000256" key="1">
    <source>
        <dbReference type="ARBA" id="ARBA00004429"/>
    </source>
</evidence>
<dbReference type="PANTHER" id="PTHR30625">
    <property type="entry name" value="PROTEIN TOLQ"/>
    <property type="match status" value="1"/>
</dbReference>
<dbReference type="GO" id="GO:0017038">
    <property type="term" value="P:protein import"/>
    <property type="evidence" value="ECO:0007669"/>
    <property type="project" value="TreeGrafter"/>
</dbReference>
<feature type="transmembrane region" description="Helical" evidence="13">
    <location>
        <begin position="271"/>
        <end position="292"/>
    </location>
</feature>
<comment type="function">
    <text evidence="11">Involved in the TonB-dependent energy-dependent transport of various receptor-bound substrates. Protects ExbD from proteolytic degradation and functionally stabilizes TonB.</text>
</comment>
<organism evidence="16 17">
    <name type="scientific">Brenneria rubrifaciens</name>
    <dbReference type="NCBI Taxonomy" id="55213"/>
    <lineage>
        <taxon>Bacteria</taxon>
        <taxon>Pseudomonadati</taxon>
        <taxon>Pseudomonadota</taxon>
        <taxon>Gammaproteobacteria</taxon>
        <taxon>Enterobacterales</taxon>
        <taxon>Pectobacteriaceae</taxon>
        <taxon>Brenneria</taxon>
    </lineage>
</organism>
<evidence type="ECO:0000256" key="11">
    <source>
        <dbReference type="ARBA" id="ARBA00024816"/>
    </source>
</evidence>
<dbReference type="KEGG" id="brb:EH207_01390"/>
<evidence type="ECO:0000256" key="14">
    <source>
        <dbReference type="SAM" id="SignalP"/>
    </source>
</evidence>
<evidence type="ECO:0000256" key="6">
    <source>
        <dbReference type="ARBA" id="ARBA00022519"/>
    </source>
</evidence>